<gene>
    <name evidence="2" type="ORF">ESV85_05460</name>
</gene>
<dbReference type="AlphaFoldDB" id="A0A5C7B6C2"/>
<evidence type="ECO:0000256" key="1">
    <source>
        <dbReference type="SAM" id="SignalP"/>
    </source>
</evidence>
<accession>A0A5C7B6C2</accession>
<evidence type="ECO:0000313" key="2">
    <source>
        <dbReference type="EMBL" id="TXE13422.1"/>
    </source>
</evidence>
<dbReference type="RefSeq" id="WP_146915515.1">
    <property type="nucleotide sequence ID" value="NZ_VORW01000002.1"/>
</dbReference>
<organism evidence="2 3">
    <name type="scientific">Algoriphagus aquimarinus</name>
    <dbReference type="NCBI Taxonomy" id="237018"/>
    <lineage>
        <taxon>Bacteria</taxon>
        <taxon>Pseudomonadati</taxon>
        <taxon>Bacteroidota</taxon>
        <taxon>Cytophagia</taxon>
        <taxon>Cytophagales</taxon>
        <taxon>Cyclobacteriaceae</taxon>
        <taxon>Algoriphagus</taxon>
    </lineage>
</organism>
<feature type="signal peptide" evidence="1">
    <location>
        <begin position="1"/>
        <end position="19"/>
    </location>
</feature>
<dbReference type="Proteomes" id="UP000321935">
    <property type="component" value="Unassembled WGS sequence"/>
</dbReference>
<feature type="chain" id="PRO_5022710868" description="TerB family tellurite resistance protein" evidence="1">
    <location>
        <begin position="20"/>
        <end position="215"/>
    </location>
</feature>
<name>A0A5C7B6C2_9BACT</name>
<proteinExistence type="predicted"/>
<sequence length="215" mass="24995">MKRLILIFYLASMSLPSHAQTWNEWWKQKDTQKKYLAEQIVALKAYGAVLKEGYEVASKGLGLLHTIQNGDYIQHETYFSSFSTVNPLIKKHPQAERTLALYSKTRQLTLQIPTKLFAENQFKASEENIIRYVLQSIAKDCDDILAELQTLLENDELRMSDSERAILLKKIHGSMLEAYTYTVRFYQNCQNLSLSRLHESRAIKHYKSLFIPTKD</sequence>
<dbReference type="EMBL" id="VORW01000002">
    <property type="protein sequence ID" value="TXE13422.1"/>
    <property type="molecule type" value="Genomic_DNA"/>
</dbReference>
<evidence type="ECO:0000313" key="3">
    <source>
        <dbReference type="Proteomes" id="UP000321935"/>
    </source>
</evidence>
<dbReference type="OrthoDB" id="673795at2"/>
<keyword evidence="1" id="KW-0732">Signal</keyword>
<reference evidence="2 3" key="1">
    <citation type="submission" date="2019-08" db="EMBL/GenBank/DDBJ databases">
        <title>Genomes sequence of Algoriphagus aquimarinus ACAM450.</title>
        <authorList>
            <person name="Bowman J.P."/>
        </authorList>
    </citation>
    <scope>NUCLEOTIDE SEQUENCE [LARGE SCALE GENOMIC DNA]</scope>
    <source>
        <strain evidence="2 3">ACAM 450</strain>
    </source>
</reference>
<evidence type="ECO:0008006" key="4">
    <source>
        <dbReference type="Google" id="ProtNLM"/>
    </source>
</evidence>
<protein>
    <recommendedName>
        <fullName evidence="4">TerB family tellurite resistance protein</fullName>
    </recommendedName>
</protein>
<comment type="caution">
    <text evidence="2">The sequence shown here is derived from an EMBL/GenBank/DDBJ whole genome shotgun (WGS) entry which is preliminary data.</text>
</comment>